<dbReference type="Gene3D" id="3.10.450.530">
    <property type="entry name" value="Ribonuclease toxin, BrnT, of type II toxin-antitoxin system"/>
    <property type="match status" value="1"/>
</dbReference>
<protein>
    <submittedName>
        <fullName evidence="1">Uncharacterized protein</fullName>
    </submittedName>
</protein>
<dbReference type="RefSeq" id="WP_100760467.1">
    <property type="nucleotide sequence ID" value="NZ_NPDT01000020.1"/>
</dbReference>
<dbReference type="AlphaFoldDB" id="A0A2M9Z6K0"/>
<gene>
    <name evidence="1" type="ORF">CH371_20205</name>
</gene>
<dbReference type="Pfam" id="PF04365">
    <property type="entry name" value="BrnT_toxin"/>
    <property type="match status" value="1"/>
</dbReference>
<dbReference type="Proteomes" id="UP000231912">
    <property type="component" value="Unassembled WGS sequence"/>
</dbReference>
<reference evidence="1 2" key="1">
    <citation type="submission" date="2017-07" db="EMBL/GenBank/DDBJ databases">
        <title>Leptospira spp. isolated from tropical soils.</title>
        <authorList>
            <person name="Thibeaux R."/>
            <person name="Iraola G."/>
            <person name="Ferres I."/>
            <person name="Bierque E."/>
            <person name="Girault D."/>
            <person name="Soupe-Gilbert M.-E."/>
            <person name="Picardeau M."/>
            <person name="Goarant C."/>
        </authorList>
    </citation>
    <scope>NUCLEOTIDE SEQUENCE [LARGE SCALE GENOMIC DNA]</scope>
    <source>
        <strain evidence="1 2">FH2-C-A2</strain>
    </source>
</reference>
<name>A0A2M9Z6K0_9LEPT</name>
<comment type="caution">
    <text evidence="1">The sequence shown here is derived from an EMBL/GenBank/DDBJ whole genome shotgun (WGS) entry which is preliminary data.</text>
</comment>
<dbReference type="EMBL" id="NPDT01000020">
    <property type="protein sequence ID" value="PJZ64045.1"/>
    <property type="molecule type" value="Genomic_DNA"/>
</dbReference>
<accession>A0A2M9Z6K0</accession>
<dbReference type="InterPro" id="IPR007460">
    <property type="entry name" value="BrnT_toxin"/>
</dbReference>
<evidence type="ECO:0000313" key="1">
    <source>
        <dbReference type="EMBL" id="PJZ64045.1"/>
    </source>
</evidence>
<evidence type="ECO:0000313" key="2">
    <source>
        <dbReference type="Proteomes" id="UP000231912"/>
    </source>
</evidence>
<sequence length="96" mass="11276">MSSIDFEWDSEKNSSNKRKHGISFEEAKTVFYDENARIINDPDHSDKEERFIILGFSHKLNLLMVSHCYRSSKDVIRIISARKATKSESKQYETFL</sequence>
<dbReference type="InterPro" id="IPR038573">
    <property type="entry name" value="BrnT_sf"/>
</dbReference>
<organism evidence="1 2">
    <name type="scientific">Leptospira wolffii</name>
    <dbReference type="NCBI Taxonomy" id="409998"/>
    <lineage>
        <taxon>Bacteria</taxon>
        <taxon>Pseudomonadati</taxon>
        <taxon>Spirochaetota</taxon>
        <taxon>Spirochaetia</taxon>
        <taxon>Leptospirales</taxon>
        <taxon>Leptospiraceae</taxon>
        <taxon>Leptospira</taxon>
    </lineage>
</organism>
<proteinExistence type="predicted"/>